<accession>A0A3N0I429</accession>
<comment type="caution">
    <text evidence="12">The sequence shown here is derived from an EMBL/GenBank/DDBJ whole genome shotgun (WGS) entry which is preliminary data.</text>
</comment>
<dbReference type="InterPro" id="IPR001437">
    <property type="entry name" value="Tscrpt_elong_fac_GreA/B_C"/>
</dbReference>
<evidence type="ECO:0000256" key="3">
    <source>
        <dbReference type="ARBA" id="ARBA00023015"/>
    </source>
</evidence>
<dbReference type="EMBL" id="RJQC01000001">
    <property type="protein sequence ID" value="RNM31764.1"/>
    <property type="molecule type" value="Genomic_DNA"/>
</dbReference>
<feature type="domain" description="Transcription elongation factor GreA/GreB C-terminal" evidence="10">
    <location>
        <begin position="86"/>
        <end position="159"/>
    </location>
</feature>
<evidence type="ECO:0000256" key="4">
    <source>
        <dbReference type="ARBA" id="ARBA00023125"/>
    </source>
</evidence>
<dbReference type="GO" id="GO:0003677">
    <property type="term" value="F:DNA binding"/>
    <property type="evidence" value="ECO:0007669"/>
    <property type="project" value="UniProtKB-UniRule"/>
</dbReference>
<comment type="function">
    <text evidence="6 8 9">Necessary for efficient RNA polymerase transcription elongation past template-encoded arresting sites. The arresting sites in DNA have the property of trapping a certain fraction of elongating RNA polymerases that pass through, resulting in locked ternary complexes. Cleavage of the nascent transcript by cleavage factors such as GreA or GreB allows the resumption of elongation from the new 3'terminus. GreA releases sequences of 2 to 3 nucleotides.</text>
</comment>
<evidence type="ECO:0000256" key="7">
    <source>
        <dbReference type="ARBA" id="ARBA00030776"/>
    </source>
</evidence>
<name>A0A3N0I429_9FIRM</name>
<evidence type="ECO:0000256" key="8">
    <source>
        <dbReference type="HAMAP-Rule" id="MF_00105"/>
    </source>
</evidence>
<gene>
    <name evidence="8 12" type="primary">greA</name>
    <name evidence="12" type="ORF">EDX97_04205</name>
</gene>
<dbReference type="Pfam" id="PF03449">
    <property type="entry name" value="GreA_GreB_N"/>
    <property type="match status" value="1"/>
</dbReference>
<keyword evidence="12" id="KW-0648">Protein biosynthesis</keyword>
<evidence type="ECO:0000313" key="13">
    <source>
        <dbReference type="Proteomes" id="UP000276568"/>
    </source>
</evidence>
<evidence type="ECO:0000313" key="12">
    <source>
        <dbReference type="EMBL" id="RNM31764.1"/>
    </source>
</evidence>
<protein>
    <recommendedName>
        <fullName evidence="2 8">Transcription elongation factor GreA</fullName>
    </recommendedName>
    <alternativeName>
        <fullName evidence="7 8">Transcript cleavage factor GreA</fullName>
    </alternativeName>
</protein>
<dbReference type="FunFam" id="1.10.287.180:FF:000001">
    <property type="entry name" value="Transcription elongation factor GreA"/>
    <property type="match status" value="1"/>
</dbReference>
<reference evidence="12 13" key="1">
    <citation type="submission" date="2018-11" db="EMBL/GenBank/DDBJ databases">
        <title>Clostridium sp. nov., a member of the family Erysipelotrichaceae isolated from pig faeces.</title>
        <authorList>
            <person name="Chang Y.-H."/>
        </authorList>
    </citation>
    <scope>NUCLEOTIDE SEQUENCE [LARGE SCALE GENOMIC DNA]</scope>
    <source>
        <strain evidence="12 13">YH-panp20</strain>
    </source>
</reference>
<keyword evidence="5 8" id="KW-0804">Transcription</keyword>
<dbReference type="Gene3D" id="3.10.50.30">
    <property type="entry name" value="Transcription elongation factor, GreA/GreB, C-terminal domain"/>
    <property type="match status" value="1"/>
</dbReference>
<dbReference type="PIRSF" id="PIRSF006092">
    <property type="entry name" value="GreA_GreB"/>
    <property type="match status" value="1"/>
</dbReference>
<comment type="similarity">
    <text evidence="1 8 9">Belongs to the GreA/GreB family.</text>
</comment>
<dbReference type="HAMAP" id="MF_00105">
    <property type="entry name" value="GreA_GreB"/>
    <property type="match status" value="1"/>
</dbReference>
<dbReference type="Gene3D" id="1.10.287.180">
    <property type="entry name" value="Transcription elongation factor, GreA/GreB, N-terminal domain"/>
    <property type="match status" value="1"/>
</dbReference>
<dbReference type="OrthoDB" id="9808774at2"/>
<keyword evidence="3 8" id="KW-0805">Transcription regulation</keyword>
<dbReference type="InterPro" id="IPR036805">
    <property type="entry name" value="Tscrpt_elong_fac_GreA/B_N_sf"/>
</dbReference>
<dbReference type="PANTHER" id="PTHR30437:SF4">
    <property type="entry name" value="TRANSCRIPTION ELONGATION FACTOR GREA"/>
    <property type="match status" value="1"/>
</dbReference>
<dbReference type="SUPFAM" id="SSF54534">
    <property type="entry name" value="FKBP-like"/>
    <property type="match status" value="1"/>
</dbReference>
<dbReference type="PANTHER" id="PTHR30437">
    <property type="entry name" value="TRANSCRIPTION ELONGATION FACTOR GREA"/>
    <property type="match status" value="1"/>
</dbReference>
<dbReference type="SUPFAM" id="SSF46557">
    <property type="entry name" value="GreA transcript cleavage protein, N-terminal domain"/>
    <property type="match status" value="1"/>
</dbReference>
<evidence type="ECO:0000256" key="2">
    <source>
        <dbReference type="ARBA" id="ARBA00013729"/>
    </source>
</evidence>
<dbReference type="RefSeq" id="WP_128519924.1">
    <property type="nucleotide sequence ID" value="NZ_CAUWBR010000017.1"/>
</dbReference>
<evidence type="ECO:0000259" key="11">
    <source>
        <dbReference type="Pfam" id="PF03449"/>
    </source>
</evidence>
<dbReference type="NCBIfam" id="NF001263">
    <property type="entry name" value="PRK00226.1-4"/>
    <property type="match status" value="1"/>
</dbReference>
<organism evidence="12 13">
    <name type="scientific">Absicoccus porci</name>
    <dbReference type="NCBI Taxonomy" id="2486576"/>
    <lineage>
        <taxon>Bacteria</taxon>
        <taxon>Bacillati</taxon>
        <taxon>Bacillota</taxon>
        <taxon>Erysipelotrichia</taxon>
        <taxon>Erysipelotrichales</taxon>
        <taxon>Erysipelotrichaceae</taxon>
        <taxon>Absicoccus</taxon>
    </lineage>
</organism>
<dbReference type="GO" id="GO:0003746">
    <property type="term" value="F:translation elongation factor activity"/>
    <property type="evidence" value="ECO:0007669"/>
    <property type="project" value="UniProtKB-KW"/>
</dbReference>
<dbReference type="InterPro" id="IPR022691">
    <property type="entry name" value="Tscrpt_elong_fac_GreA/B_N"/>
</dbReference>
<dbReference type="InterPro" id="IPR006359">
    <property type="entry name" value="Tscrpt_elong_fac_GreA"/>
</dbReference>
<dbReference type="GO" id="GO:0070063">
    <property type="term" value="F:RNA polymerase binding"/>
    <property type="evidence" value="ECO:0007669"/>
    <property type="project" value="InterPro"/>
</dbReference>
<dbReference type="GO" id="GO:0032784">
    <property type="term" value="P:regulation of DNA-templated transcription elongation"/>
    <property type="evidence" value="ECO:0007669"/>
    <property type="project" value="UniProtKB-UniRule"/>
</dbReference>
<feature type="domain" description="Transcription elongation factor GreA/GreB N-terminal" evidence="11">
    <location>
        <begin position="6"/>
        <end position="76"/>
    </location>
</feature>
<dbReference type="InterPro" id="IPR036953">
    <property type="entry name" value="GreA/GreB_C_sf"/>
</dbReference>
<keyword evidence="4 8" id="KW-0238">DNA-binding</keyword>
<proteinExistence type="inferred from homology"/>
<evidence type="ECO:0000256" key="5">
    <source>
        <dbReference type="ARBA" id="ARBA00023163"/>
    </source>
</evidence>
<dbReference type="Pfam" id="PF01272">
    <property type="entry name" value="GreA_GreB"/>
    <property type="match status" value="1"/>
</dbReference>
<evidence type="ECO:0000256" key="1">
    <source>
        <dbReference type="ARBA" id="ARBA00008213"/>
    </source>
</evidence>
<evidence type="ECO:0000256" key="9">
    <source>
        <dbReference type="RuleBase" id="RU000556"/>
    </source>
</evidence>
<dbReference type="AlphaFoldDB" id="A0A3N0I429"/>
<dbReference type="NCBIfam" id="TIGR01462">
    <property type="entry name" value="greA"/>
    <property type="match status" value="1"/>
</dbReference>
<dbReference type="InterPro" id="IPR028624">
    <property type="entry name" value="Tscrpt_elong_fac_GreA/B"/>
</dbReference>
<keyword evidence="12" id="KW-0251">Elongation factor</keyword>
<sequence>MAEEKNYVTQEGYNALVAEQNNLIHNVRNEVIIELQEARAQGDLSENADYDAARDHQARVEARIQELEAMIKNAVIVNDVEKESGEKKVKFGSTVKILDLSDNTELEFQIVGSQEADPLKGKLSNATPLGETLIGAKVGQTVTVHHVEEPYDVKILEIK</sequence>
<evidence type="ECO:0000259" key="10">
    <source>
        <dbReference type="Pfam" id="PF01272"/>
    </source>
</evidence>
<dbReference type="GO" id="GO:0006354">
    <property type="term" value="P:DNA-templated transcription elongation"/>
    <property type="evidence" value="ECO:0007669"/>
    <property type="project" value="TreeGrafter"/>
</dbReference>
<evidence type="ECO:0000256" key="6">
    <source>
        <dbReference type="ARBA" id="ARBA00024916"/>
    </source>
</evidence>
<dbReference type="Proteomes" id="UP000276568">
    <property type="component" value="Unassembled WGS sequence"/>
</dbReference>
<keyword evidence="13" id="KW-1185">Reference proteome</keyword>
<dbReference type="InterPro" id="IPR023459">
    <property type="entry name" value="Tscrpt_elong_fac_GreA/B_fam"/>
</dbReference>